<keyword evidence="4 5" id="KW-0963">Cytoplasm</keyword>
<comment type="caution">
    <text evidence="7">The sequence shown here is derived from an EMBL/GenBank/DDBJ whole genome shotgun (WGS) entry which is preliminary data.</text>
</comment>
<dbReference type="PANTHER" id="PTHR46268">
    <property type="entry name" value="STRESS RESPONSE PROTEIN NHAX"/>
    <property type="match status" value="1"/>
</dbReference>
<dbReference type="InterPro" id="IPR014729">
    <property type="entry name" value="Rossmann-like_a/b/a_fold"/>
</dbReference>
<reference evidence="7 8" key="1">
    <citation type="submission" date="2020-02" db="EMBL/GenBank/DDBJ databases">
        <title>Genome sequences of Thiorhodococcus mannitoliphagus and Thiorhodococcus minor, purple sulfur photosynthetic bacteria in the gammaproteobacterial family, Chromatiaceae.</title>
        <authorList>
            <person name="Aviles F.A."/>
            <person name="Meyer T.E."/>
            <person name="Kyndt J.A."/>
        </authorList>
    </citation>
    <scope>NUCLEOTIDE SEQUENCE [LARGE SCALE GENOMIC DNA]</scope>
    <source>
        <strain evidence="7 8">DSM 11518</strain>
    </source>
</reference>
<evidence type="ECO:0000313" key="8">
    <source>
        <dbReference type="Proteomes" id="UP000483379"/>
    </source>
</evidence>
<dbReference type="PRINTS" id="PR01438">
    <property type="entry name" value="UNVRSLSTRESS"/>
</dbReference>
<feature type="domain" description="UspA" evidence="6">
    <location>
        <begin position="6"/>
        <end position="152"/>
    </location>
</feature>
<dbReference type="Gene3D" id="3.40.50.620">
    <property type="entry name" value="HUPs"/>
    <property type="match status" value="1"/>
</dbReference>
<dbReference type="PIRSF" id="PIRSF006276">
    <property type="entry name" value="UspA"/>
    <property type="match status" value="1"/>
</dbReference>
<evidence type="ECO:0000256" key="3">
    <source>
        <dbReference type="ARBA" id="ARBA00011738"/>
    </source>
</evidence>
<sequence length="159" mass="17034">MATENYKHLLLAVDFEKSSEPVVAKAARLAELLGARLTLLHVVEHIPPAMESMYLGYSGEMALPAETLELEDELMEAAQREMQALADQLGVPAEDRIVRAGATAHAIDEVAAELGVDLVVVGTHSRHGLLGIFGSTARSVMKGTSCDLLCVRISEPGEQ</sequence>
<dbReference type="InterPro" id="IPR006015">
    <property type="entry name" value="Universal_stress_UspA"/>
</dbReference>
<comment type="subcellular location">
    <subcellularLocation>
        <location evidence="1 5">Cytoplasm</location>
    </subcellularLocation>
</comment>
<dbReference type="AlphaFoldDB" id="A0A6M0JY27"/>
<accession>A0A6M0JY27</accession>
<dbReference type="PANTHER" id="PTHR46268:SF23">
    <property type="entry name" value="UNIVERSAL STRESS PROTEIN A-RELATED"/>
    <property type="match status" value="1"/>
</dbReference>
<evidence type="ECO:0000259" key="6">
    <source>
        <dbReference type="Pfam" id="PF00582"/>
    </source>
</evidence>
<dbReference type="Proteomes" id="UP000483379">
    <property type="component" value="Unassembled WGS sequence"/>
</dbReference>
<keyword evidence="8" id="KW-1185">Reference proteome</keyword>
<evidence type="ECO:0000256" key="2">
    <source>
        <dbReference type="ARBA" id="ARBA00008791"/>
    </source>
</evidence>
<protein>
    <recommendedName>
        <fullName evidence="5">Universal stress protein</fullName>
    </recommendedName>
</protein>
<comment type="subunit">
    <text evidence="3">Homodimer.</text>
</comment>
<comment type="similarity">
    <text evidence="2 5">Belongs to the universal stress protein A family.</text>
</comment>
<dbReference type="GO" id="GO:0005737">
    <property type="term" value="C:cytoplasm"/>
    <property type="evidence" value="ECO:0007669"/>
    <property type="project" value="UniProtKB-SubCell"/>
</dbReference>
<dbReference type="Pfam" id="PF00582">
    <property type="entry name" value="Usp"/>
    <property type="match status" value="1"/>
</dbReference>
<proteinExistence type="inferred from homology"/>
<organism evidence="7 8">
    <name type="scientific">Thiorhodococcus minor</name>
    <dbReference type="NCBI Taxonomy" id="57489"/>
    <lineage>
        <taxon>Bacteria</taxon>
        <taxon>Pseudomonadati</taxon>
        <taxon>Pseudomonadota</taxon>
        <taxon>Gammaproteobacteria</taxon>
        <taxon>Chromatiales</taxon>
        <taxon>Chromatiaceae</taxon>
        <taxon>Thiorhodococcus</taxon>
    </lineage>
</organism>
<evidence type="ECO:0000313" key="7">
    <source>
        <dbReference type="EMBL" id="NEV62410.1"/>
    </source>
</evidence>
<evidence type="ECO:0000256" key="4">
    <source>
        <dbReference type="ARBA" id="ARBA00022490"/>
    </source>
</evidence>
<name>A0A6M0JY27_9GAMM</name>
<dbReference type="RefSeq" id="WP_164452878.1">
    <property type="nucleotide sequence ID" value="NZ_JAAIJQ010000027.1"/>
</dbReference>
<gene>
    <name evidence="7" type="ORF">G3446_10990</name>
</gene>
<dbReference type="EMBL" id="JAAIJQ010000027">
    <property type="protein sequence ID" value="NEV62410.1"/>
    <property type="molecule type" value="Genomic_DNA"/>
</dbReference>
<evidence type="ECO:0000256" key="1">
    <source>
        <dbReference type="ARBA" id="ARBA00004496"/>
    </source>
</evidence>
<dbReference type="SUPFAM" id="SSF52402">
    <property type="entry name" value="Adenine nucleotide alpha hydrolases-like"/>
    <property type="match status" value="1"/>
</dbReference>
<evidence type="ECO:0000256" key="5">
    <source>
        <dbReference type="PIRNR" id="PIRNR006276"/>
    </source>
</evidence>
<dbReference type="InterPro" id="IPR006016">
    <property type="entry name" value="UspA"/>
</dbReference>